<dbReference type="GO" id="GO:0043565">
    <property type="term" value="F:sequence-specific DNA binding"/>
    <property type="evidence" value="ECO:0007669"/>
    <property type="project" value="InterPro"/>
</dbReference>
<dbReference type="OrthoDB" id="516574at2"/>
<keyword evidence="3" id="KW-0804">Transcription</keyword>
<dbReference type="Proteomes" id="UP000239576">
    <property type="component" value="Unassembled WGS sequence"/>
</dbReference>
<dbReference type="PANTHER" id="PTHR46796">
    <property type="entry name" value="HTH-TYPE TRANSCRIPTIONAL ACTIVATOR RHAS-RELATED"/>
    <property type="match status" value="1"/>
</dbReference>
<dbReference type="InterPro" id="IPR009057">
    <property type="entry name" value="Homeodomain-like_sf"/>
</dbReference>
<comment type="caution">
    <text evidence="5">The sequence shown here is derived from an EMBL/GenBank/DDBJ whole genome shotgun (WGS) entry which is preliminary data.</text>
</comment>
<keyword evidence="2" id="KW-0238">DNA-binding</keyword>
<evidence type="ECO:0000256" key="3">
    <source>
        <dbReference type="ARBA" id="ARBA00023163"/>
    </source>
</evidence>
<evidence type="ECO:0000313" key="5">
    <source>
        <dbReference type="EMBL" id="PSB27170.1"/>
    </source>
</evidence>
<dbReference type="EMBL" id="PVWK01000097">
    <property type="protein sequence ID" value="PSB27170.1"/>
    <property type="molecule type" value="Genomic_DNA"/>
</dbReference>
<dbReference type="PANTHER" id="PTHR46796:SF6">
    <property type="entry name" value="ARAC SUBFAMILY"/>
    <property type="match status" value="1"/>
</dbReference>
<organism evidence="5 6">
    <name type="scientific">Stenomitos frigidus ULC18</name>
    <dbReference type="NCBI Taxonomy" id="2107698"/>
    <lineage>
        <taxon>Bacteria</taxon>
        <taxon>Bacillati</taxon>
        <taxon>Cyanobacteriota</taxon>
        <taxon>Cyanophyceae</taxon>
        <taxon>Leptolyngbyales</taxon>
        <taxon>Leptolyngbyaceae</taxon>
        <taxon>Stenomitos</taxon>
    </lineage>
</organism>
<proteinExistence type="predicted"/>
<dbReference type="InterPro" id="IPR018060">
    <property type="entry name" value="HTH_AraC"/>
</dbReference>
<protein>
    <submittedName>
        <fullName evidence="5">AraC family transcriptional regulator</fullName>
    </submittedName>
</protein>
<dbReference type="Pfam" id="PF12833">
    <property type="entry name" value="HTH_18"/>
    <property type="match status" value="1"/>
</dbReference>
<gene>
    <name evidence="5" type="ORF">C7B82_16970</name>
</gene>
<dbReference type="GO" id="GO:0003700">
    <property type="term" value="F:DNA-binding transcription factor activity"/>
    <property type="evidence" value="ECO:0007669"/>
    <property type="project" value="InterPro"/>
</dbReference>
<evidence type="ECO:0000313" key="6">
    <source>
        <dbReference type="Proteomes" id="UP000239576"/>
    </source>
</evidence>
<dbReference type="InterPro" id="IPR018062">
    <property type="entry name" value="HTH_AraC-typ_CS"/>
</dbReference>
<reference evidence="5 6" key="2">
    <citation type="submission" date="2018-03" db="EMBL/GenBank/DDBJ databases">
        <title>The ancient ancestry and fast evolution of plastids.</title>
        <authorList>
            <person name="Moore K.R."/>
            <person name="Magnabosco C."/>
            <person name="Momper L."/>
            <person name="Gold D.A."/>
            <person name="Bosak T."/>
            <person name="Fournier G.P."/>
        </authorList>
    </citation>
    <scope>NUCLEOTIDE SEQUENCE [LARGE SCALE GENOMIC DNA]</scope>
    <source>
        <strain evidence="5 6">ULC18</strain>
    </source>
</reference>
<evidence type="ECO:0000256" key="1">
    <source>
        <dbReference type="ARBA" id="ARBA00023015"/>
    </source>
</evidence>
<evidence type="ECO:0000256" key="2">
    <source>
        <dbReference type="ARBA" id="ARBA00023125"/>
    </source>
</evidence>
<dbReference type="PROSITE" id="PS01124">
    <property type="entry name" value="HTH_ARAC_FAMILY_2"/>
    <property type="match status" value="1"/>
</dbReference>
<dbReference type="PROSITE" id="PS00041">
    <property type="entry name" value="HTH_ARAC_FAMILY_1"/>
    <property type="match status" value="1"/>
</dbReference>
<keyword evidence="1" id="KW-0805">Transcription regulation</keyword>
<evidence type="ECO:0000259" key="4">
    <source>
        <dbReference type="PROSITE" id="PS01124"/>
    </source>
</evidence>
<name>A0A2T1E371_9CYAN</name>
<dbReference type="AlphaFoldDB" id="A0A2T1E371"/>
<dbReference type="SUPFAM" id="SSF46689">
    <property type="entry name" value="Homeodomain-like"/>
    <property type="match status" value="2"/>
</dbReference>
<reference evidence="6" key="1">
    <citation type="submission" date="2018-02" db="EMBL/GenBank/DDBJ databases">
        <authorList>
            <person name="Moore K."/>
            <person name="Momper L."/>
        </authorList>
    </citation>
    <scope>NUCLEOTIDE SEQUENCE [LARGE SCALE GENOMIC DNA]</scope>
    <source>
        <strain evidence="6">ULC18</strain>
    </source>
</reference>
<feature type="domain" description="HTH araC/xylS-type" evidence="4">
    <location>
        <begin position="204"/>
        <end position="301"/>
    </location>
</feature>
<keyword evidence="6" id="KW-1185">Reference proteome</keyword>
<sequence length="301" mass="33970">MLNSKAIELDYRQANAANALLPNPSVLASSNWHPIHLEVFQEPKFEIAEHQHTMHVIACGLPDLNEDSQAATGERWLDGKLERERRRAGDLAIIPAGIPHRCNWQTSVQFMILAIEPALLQQVGQDLVNPDRIELMPQFMNESDALIQGIFSTLREELECDQIGGALLIDSLKTTLAIHLLRNYCTTQPKPSNQADGLSQARLQRVTEYIHDSLHQDLKLVELSAIAQLSPYHFLRLFKQRMGITPHQYILQRRLEKATSLLRHSELSIAAIAVQTGFSDQSHLTRCFKRTVGVTPKQLQA</sequence>
<dbReference type="RefSeq" id="WP_106257471.1">
    <property type="nucleotide sequence ID" value="NZ_CAWNSW010000129.1"/>
</dbReference>
<dbReference type="InterPro" id="IPR050204">
    <property type="entry name" value="AraC_XylS_family_regulators"/>
</dbReference>
<accession>A0A2T1E371</accession>
<dbReference type="SMART" id="SM00342">
    <property type="entry name" value="HTH_ARAC"/>
    <property type="match status" value="1"/>
</dbReference>
<dbReference type="Gene3D" id="1.10.10.60">
    <property type="entry name" value="Homeodomain-like"/>
    <property type="match status" value="2"/>
</dbReference>